<evidence type="ECO:0000313" key="3">
    <source>
        <dbReference type="Proteomes" id="UP001212326"/>
    </source>
</evidence>
<evidence type="ECO:0000313" key="2">
    <source>
        <dbReference type="EMBL" id="WBO61534.1"/>
    </source>
</evidence>
<dbReference type="EMBL" id="CP115300">
    <property type="protein sequence ID" value="WBO61534.1"/>
    <property type="molecule type" value="Genomic_DNA"/>
</dbReference>
<accession>A0ABY7NWB5</accession>
<proteinExistence type="predicted"/>
<gene>
    <name evidence="2" type="ORF">O1G22_00910</name>
</gene>
<dbReference type="RefSeq" id="WP_270079495.1">
    <property type="nucleotide sequence ID" value="NZ_CP115300.1"/>
</dbReference>
<dbReference type="Proteomes" id="UP001212326">
    <property type="component" value="Chromosome"/>
</dbReference>
<protein>
    <submittedName>
        <fullName evidence="2">Uncharacterized protein</fullName>
    </submittedName>
</protein>
<reference evidence="2 3" key="1">
    <citation type="submission" date="2022-12" db="EMBL/GenBank/DDBJ databases">
        <authorList>
            <person name="Mo P."/>
        </authorList>
    </citation>
    <scope>NUCLEOTIDE SEQUENCE [LARGE SCALE GENOMIC DNA]</scope>
    <source>
        <strain evidence="2 3">HUAS 2-6</strain>
    </source>
</reference>
<keyword evidence="3" id="KW-1185">Reference proteome</keyword>
<organism evidence="2 3">
    <name type="scientific">Streptomyces camelliae</name>
    <dbReference type="NCBI Taxonomy" id="3004093"/>
    <lineage>
        <taxon>Bacteria</taxon>
        <taxon>Bacillati</taxon>
        <taxon>Actinomycetota</taxon>
        <taxon>Actinomycetes</taxon>
        <taxon>Kitasatosporales</taxon>
        <taxon>Streptomycetaceae</taxon>
        <taxon>Streptomyces</taxon>
    </lineage>
</organism>
<sequence length="281" mass="30196">MRLNRQQHKDVPFRHGDPGDLWHAMARLHAAHPEPVGLSVPFERPSARLSVADPNDILRSARVELFEDEPVRRLHDVIETVSRRLAGDGGLGEYDLVPDVALELMIGVRQELPLHTAHVAGLTRLLREAIGTIGEGRAPGEGRCCHCAGTGQARPLWKPSFSAGHDVAQFPYSALAVMLRGDRLVQVLGAAADQAGAVVRGQRCQDGDRTTARLLGVAVVMGARRRVDVQQGAGHGAGRRGQLQGALLPLPGAAGVPERGEAPAQQNTHNTKIKTDLTESY</sequence>
<feature type="region of interest" description="Disordered" evidence="1">
    <location>
        <begin position="248"/>
        <end position="281"/>
    </location>
</feature>
<name>A0ABY7NWB5_9ACTN</name>
<evidence type="ECO:0000256" key="1">
    <source>
        <dbReference type="SAM" id="MobiDB-lite"/>
    </source>
</evidence>